<sequence length="104" mass="11415">MQIVQDLRLPGATTVIEGPLDNSKFTNLSSLLNNAIPIILPIAGLILLAYLIWGGFEFLTSLGDPKKAASAKNKITYAIIGFFVIFAAYWIVQLIAFIFKLETI</sequence>
<reference evidence="2 3" key="1">
    <citation type="journal article" date="2015" name="Nature">
        <title>rRNA introns, odd ribosomes, and small enigmatic genomes across a large radiation of phyla.</title>
        <authorList>
            <person name="Brown C.T."/>
            <person name="Hug L.A."/>
            <person name="Thomas B.C."/>
            <person name="Sharon I."/>
            <person name="Castelle C.J."/>
            <person name="Singh A."/>
            <person name="Wilkins M.J."/>
            <person name="Williams K.H."/>
            <person name="Banfield J.F."/>
        </authorList>
    </citation>
    <scope>NUCLEOTIDE SEQUENCE [LARGE SCALE GENOMIC DNA]</scope>
</reference>
<dbReference type="AlphaFoldDB" id="A0A0G1C695"/>
<name>A0A0G1C695_9BACT</name>
<accession>A0A0G1C695</accession>
<comment type="caution">
    <text evidence="2">The sequence shown here is derived from an EMBL/GenBank/DDBJ whole genome shotgun (WGS) entry which is preliminary data.</text>
</comment>
<dbReference type="EMBL" id="LCDD01000047">
    <property type="protein sequence ID" value="KKS45138.1"/>
    <property type="molecule type" value="Genomic_DNA"/>
</dbReference>
<dbReference type="InterPro" id="IPR043993">
    <property type="entry name" value="T4SS_pilin"/>
</dbReference>
<dbReference type="Proteomes" id="UP000034320">
    <property type="component" value="Unassembled WGS sequence"/>
</dbReference>
<gene>
    <name evidence="2" type="ORF">UV09_C0047G0005</name>
</gene>
<keyword evidence="1" id="KW-1133">Transmembrane helix</keyword>
<evidence type="ECO:0000313" key="2">
    <source>
        <dbReference type="EMBL" id="KKS45138.1"/>
    </source>
</evidence>
<evidence type="ECO:0000256" key="1">
    <source>
        <dbReference type="SAM" id="Phobius"/>
    </source>
</evidence>
<feature type="transmembrane region" description="Helical" evidence="1">
    <location>
        <begin position="77"/>
        <end position="99"/>
    </location>
</feature>
<dbReference type="Pfam" id="PF18895">
    <property type="entry name" value="T4SS_pilin"/>
    <property type="match status" value="1"/>
</dbReference>
<evidence type="ECO:0000313" key="3">
    <source>
        <dbReference type="Proteomes" id="UP000034320"/>
    </source>
</evidence>
<keyword evidence="1" id="KW-0472">Membrane</keyword>
<keyword evidence="1" id="KW-0812">Transmembrane</keyword>
<organism evidence="2 3">
    <name type="scientific">Candidatus Gottesmanbacteria bacterium GW2011_GWA2_42_18</name>
    <dbReference type="NCBI Taxonomy" id="1618442"/>
    <lineage>
        <taxon>Bacteria</taxon>
        <taxon>Candidatus Gottesmaniibacteriota</taxon>
    </lineage>
</organism>
<proteinExistence type="predicted"/>
<feature type="transmembrane region" description="Helical" evidence="1">
    <location>
        <begin position="35"/>
        <end position="56"/>
    </location>
</feature>
<protein>
    <submittedName>
        <fullName evidence="2">Uncharacterized protein</fullName>
    </submittedName>
</protein>